<organism evidence="3 4">
    <name type="scientific">Burkholderia humptydooensis MSMB43</name>
    <dbReference type="NCBI Taxonomy" id="441157"/>
    <lineage>
        <taxon>Bacteria</taxon>
        <taxon>Pseudomonadati</taxon>
        <taxon>Pseudomonadota</taxon>
        <taxon>Betaproteobacteria</taxon>
        <taxon>Burkholderiales</taxon>
        <taxon>Burkholderiaceae</taxon>
        <taxon>Burkholderia</taxon>
        <taxon>pseudomallei group</taxon>
    </lineage>
</organism>
<accession>A0ABN0G066</accession>
<protein>
    <recommendedName>
        <fullName evidence="5">DUF2784 domain-containing protein</fullName>
    </recommendedName>
</protein>
<feature type="region of interest" description="Disordered" evidence="1">
    <location>
        <begin position="1"/>
        <end position="23"/>
    </location>
</feature>
<dbReference type="Pfam" id="PF10861">
    <property type="entry name" value="DUF2784"/>
    <property type="match status" value="1"/>
</dbReference>
<gene>
    <name evidence="3" type="ORF">A33K_17677</name>
</gene>
<dbReference type="InterPro" id="IPR021218">
    <property type="entry name" value="DUF2784"/>
</dbReference>
<feature type="transmembrane region" description="Helical" evidence="2">
    <location>
        <begin position="84"/>
        <end position="101"/>
    </location>
</feature>
<keyword evidence="2" id="KW-1133">Transmembrane helix</keyword>
<evidence type="ECO:0000256" key="2">
    <source>
        <dbReference type="SAM" id="Phobius"/>
    </source>
</evidence>
<feature type="transmembrane region" description="Helical" evidence="2">
    <location>
        <begin position="135"/>
        <end position="155"/>
    </location>
</feature>
<name>A0ABN0G066_9BURK</name>
<dbReference type="EMBL" id="JH692066">
    <property type="protein sequence ID" value="EIP85619.1"/>
    <property type="molecule type" value="Genomic_DNA"/>
</dbReference>
<sequence length="164" mass="18662">MQPRRRAFRTRRHRYNDPGGQRADMRMPPARHAAARAWDLMTWLADIVLVVHALIVLFIVGGLAAIWTGAALGWRWVRDRTFRLAHLLAIGVVAALAVLGIDCPLTVLEDRLRTGAPGAQGFVQRWVGRLLYYDLPAWAFTVAYVLFALIVWLTWRRIPARGNR</sequence>
<keyword evidence="4" id="KW-1185">Reference proteome</keyword>
<proteinExistence type="predicted"/>
<feature type="compositionally biased region" description="Basic residues" evidence="1">
    <location>
        <begin position="1"/>
        <end position="14"/>
    </location>
</feature>
<evidence type="ECO:0000313" key="3">
    <source>
        <dbReference type="EMBL" id="EIP85619.1"/>
    </source>
</evidence>
<evidence type="ECO:0008006" key="5">
    <source>
        <dbReference type="Google" id="ProtNLM"/>
    </source>
</evidence>
<dbReference type="Proteomes" id="UP000004682">
    <property type="component" value="Unassembled WGS sequence"/>
</dbReference>
<feature type="transmembrane region" description="Helical" evidence="2">
    <location>
        <begin position="47"/>
        <end position="72"/>
    </location>
</feature>
<keyword evidence="2" id="KW-0472">Membrane</keyword>
<evidence type="ECO:0000313" key="4">
    <source>
        <dbReference type="Proteomes" id="UP000004682"/>
    </source>
</evidence>
<keyword evidence="2" id="KW-0812">Transmembrane</keyword>
<evidence type="ECO:0000256" key="1">
    <source>
        <dbReference type="SAM" id="MobiDB-lite"/>
    </source>
</evidence>
<reference evidence="4" key="1">
    <citation type="journal article" date="2012" name="J. Bacteriol.">
        <title>Revised Genome Sequence of Burkholderia thailandensis MSMB43 with Improved Annotation.</title>
        <authorList>
            <person name="Zhuo Y."/>
            <person name="Liu L."/>
            <person name="Wang Q."/>
            <person name="Liu X."/>
            <person name="Ren B."/>
            <person name="Liu M."/>
            <person name="Ni P."/>
            <person name="Cheng Y.Q."/>
            <person name="Zhang L."/>
        </authorList>
    </citation>
    <scope>NUCLEOTIDE SEQUENCE [LARGE SCALE GENOMIC DNA]</scope>
    <source>
        <strain evidence="4">MSMB43</strain>
    </source>
</reference>